<dbReference type="Proteomes" id="UP000481861">
    <property type="component" value="Unassembled WGS sequence"/>
</dbReference>
<keyword evidence="2" id="KW-1185">Reference proteome</keyword>
<evidence type="ECO:0000313" key="1">
    <source>
        <dbReference type="EMBL" id="KAF2876888.1"/>
    </source>
</evidence>
<dbReference type="EMBL" id="JAADJZ010000002">
    <property type="protein sequence ID" value="KAF2876888.1"/>
    <property type="molecule type" value="Genomic_DNA"/>
</dbReference>
<dbReference type="AlphaFoldDB" id="A0A7C8IDW0"/>
<organism evidence="1 2">
    <name type="scientific">Massariosphaeria phaeospora</name>
    <dbReference type="NCBI Taxonomy" id="100035"/>
    <lineage>
        <taxon>Eukaryota</taxon>
        <taxon>Fungi</taxon>
        <taxon>Dikarya</taxon>
        <taxon>Ascomycota</taxon>
        <taxon>Pezizomycotina</taxon>
        <taxon>Dothideomycetes</taxon>
        <taxon>Pleosporomycetidae</taxon>
        <taxon>Pleosporales</taxon>
        <taxon>Pleosporales incertae sedis</taxon>
        <taxon>Massariosphaeria</taxon>
    </lineage>
</organism>
<accession>A0A7C8IDW0</accession>
<name>A0A7C8IDW0_9PLEO</name>
<gene>
    <name evidence="1" type="ORF">BDV95DRAFT_133032</name>
</gene>
<proteinExistence type="predicted"/>
<protein>
    <submittedName>
        <fullName evidence="1">Uncharacterized protein</fullName>
    </submittedName>
</protein>
<comment type="caution">
    <text evidence="1">The sequence shown here is derived from an EMBL/GenBank/DDBJ whole genome shotgun (WGS) entry which is preliminary data.</text>
</comment>
<reference evidence="1 2" key="1">
    <citation type="submission" date="2020-01" db="EMBL/GenBank/DDBJ databases">
        <authorList>
            <consortium name="DOE Joint Genome Institute"/>
            <person name="Haridas S."/>
            <person name="Albert R."/>
            <person name="Binder M."/>
            <person name="Bloem J."/>
            <person name="Labutti K."/>
            <person name="Salamov A."/>
            <person name="Andreopoulos B."/>
            <person name="Baker S.E."/>
            <person name="Barry K."/>
            <person name="Bills G."/>
            <person name="Bluhm B.H."/>
            <person name="Cannon C."/>
            <person name="Castanera R."/>
            <person name="Culley D.E."/>
            <person name="Daum C."/>
            <person name="Ezra D."/>
            <person name="Gonzalez J.B."/>
            <person name="Henrissat B."/>
            <person name="Kuo A."/>
            <person name="Liang C."/>
            <person name="Lipzen A."/>
            <person name="Lutzoni F."/>
            <person name="Magnuson J."/>
            <person name="Mondo S."/>
            <person name="Nolan M."/>
            <person name="Ohm R."/>
            <person name="Pangilinan J."/>
            <person name="Park H.-J.H."/>
            <person name="Ramirez L."/>
            <person name="Alfaro M."/>
            <person name="Sun H."/>
            <person name="Tritt A."/>
            <person name="Yoshinaga Y."/>
            <person name="Zwiers L.-H.L."/>
            <person name="Turgeon B.G."/>
            <person name="Goodwin S.B."/>
            <person name="Spatafora J.W."/>
            <person name="Crous P.W."/>
            <person name="Grigoriev I.V."/>
        </authorList>
    </citation>
    <scope>NUCLEOTIDE SEQUENCE [LARGE SCALE GENOMIC DNA]</scope>
    <source>
        <strain evidence="1 2">CBS 611.86</strain>
    </source>
</reference>
<sequence length="317" mass="35867">MHQRHPNSQMFRLEPLDVLHGPHSRVPALSTPFTRKIYDYLVLLAVSICNQKIQRACHTMIRLVFSSEPFCRTMHRTRSAVLCSSVQDRSTCRISDTSRSPQPHGDLQSRAAAQPFLLMRWRAQGAHPAVPCEEVHIKEPYDLPLYSNARRAQLAAPPFPSAVLCMPLCRSGRGPGGYGPVGPARSGGSGVTAVRRRATWSTMYQRNAINRRIDEDGLRVLLVVVPVLQRWRGVGRAWWQGRSSVGAGHAPADCYEVLTIRETSRQVVFLFINRHRAAIGIPPHHSPTERLNVLYIFVRRPPLRSSEHLVIKRYRED</sequence>
<evidence type="ECO:0000313" key="2">
    <source>
        <dbReference type="Proteomes" id="UP000481861"/>
    </source>
</evidence>